<comment type="caution">
    <text evidence="2">The sequence shown here is derived from an EMBL/GenBank/DDBJ whole genome shotgun (WGS) entry which is preliminary data.</text>
</comment>
<organism evidence="2 3">
    <name type="scientific">Brachionus plicatilis</name>
    <name type="common">Marine rotifer</name>
    <name type="synonym">Brachionus muelleri</name>
    <dbReference type="NCBI Taxonomy" id="10195"/>
    <lineage>
        <taxon>Eukaryota</taxon>
        <taxon>Metazoa</taxon>
        <taxon>Spiralia</taxon>
        <taxon>Gnathifera</taxon>
        <taxon>Rotifera</taxon>
        <taxon>Eurotatoria</taxon>
        <taxon>Monogononta</taxon>
        <taxon>Pseudotrocha</taxon>
        <taxon>Ploima</taxon>
        <taxon>Brachionidae</taxon>
        <taxon>Brachionus</taxon>
    </lineage>
</organism>
<feature type="compositionally biased region" description="Basic and acidic residues" evidence="1">
    <location>
        <begin position="1"/>
        <end position="10"/>
    </location>
</feature>
<name>A0A3M7R3X4_BRAPC</name>
<reference evidence="2 3" key="1">
    <citation type="journal article" date="2018" name="Sci. Rep.">
        <title>Genomic signatures of local adaptation to the degree of environmental predictability in rotifers.</title>
        <authorList>
            <person name="Franch-Gras L."/>
            <person name="Hahn C."/>
            <person name="Garcia-Roger E.M."/>
            <person name="Carmona M.J."/>
            <person name="Serra M."/>
            <person name="Gomez A."/>
        </authorList>
    </citation>
    <scope>NUCLEOTIDE SEQUENCE [LARGE SCALE GENOMIC DNA]</scope>
    <source>
        <strain evidence="2">HYR1</strain>
    </source>
</reference>
<proteinExistence type="predicted"/>
<dbReference type="AlphaFoldDB" id="A0A3M7R3X4"/>
<feature type="region of interest" description="Disordered" evidence="1">
    <location>
        <begin position="1"/>
        <end position="40"/>
    </location>
</feature>
<accession>A0A3M7R3X4</accession>
<protein>
    <submittedName>
        <fullName evidence="2">Uncharacterized protein</fullName>
    </submittedName>
</protein>
<dbReference type="Proteomes" id="UP000276133">
    <property type="component" value="Unassembled WGS sequence"/>
</dbReference>
<evidence type="ECO:0000256" key="1">
    <source>
        <dbReference type="SAM" id="MobiDB-lite"/>
    </source>
</evidence>
<keyword evidence="3" id="KW-1185">Reference proteome</keyword>
<sequence>MIAKEDDINDKTTSSASVINRQDYQDPNDTNNGADEVPTKKTDFGVTLYLEDKEHAHGDENIFPTKTKDRVKTVYFDEEKQKIIKNVFNIYI</sequence>
<evidence type="ECO:0000313" key="2">
    <source>
        <dbReference type="EMBL" id="RNA18074.1"/>
    </source>
</evidence>
<evidence type="ECO:0000313" key="3">
    <source>
        <dbReference type="Proteomes" id="UP000276133"/>
    </source>
</evidence>
<feature type="compositionally biased region" description="Polar residues" evidence="1">
    <location>
        <begin position="11"/>
        <end position="33"/>
    </location>
</feature>
<dbReference type="EMBL" id="REGN01004310">
    <property type="protein sequence ID" value="RNA18074.1"/>
    <property type="molecule type" value="Genomic_DNA"/>
</dbReference>
<gene>
    <name evidence="2" type="ORF">BpHYR1_053484</name>
</gene>